<evidence type="ECO:0000256" key="4">
    <source>
        <dbReference type="ARBA" id="ARBA00023239"/>
    </source>
</evidence>
<dbReference type="AlphaFoldDB" id="A0A1I5XSL4"/>
<keyword evidence="2" id="KW-0732">Signal</keyword>
<dbReference type="GO" id="GO:0042597">
    <property type="term" value="C:periplasmic space"/>
    <property type="evidence" value="ECO:0007669"/>
    <property type="project" value="UniProtKB-SubCell"/>
</dbReference>
<evidence type="ECO:0000313" key="7">
    <source>
        <dbReference type="Proteomes" id="UP000199031"/>
    </source>
</evidence>
<keyword evidence="3" id="KW-0574">Periplasm</keyword>
<dbReference type="SUPFAM" id="SSF48230">
    <property type="entry name" value="Chondroitin AC/alginate lyase"/>
    <property type="match status" value="1"/>
</dbReference>
<dbReference type="OrthoDB" id="9793856at2"/>
<dbReference type="Proteomes" id="UP000199031">
    <property type="component" value="Unassembled WGS sequence"/>
</dbReference>
<evidence type="ECO:0000256" key="3">
    <source>
        <dbReference type="ARBA" id="ARBA00022764"/>
    </source>
</evidence>
<sequence length="653" mass="73648">MLQKNCVVRWFYILLFMLVFCGKVFTQQTNARDYLITALNASGWQPNTEALSAWKAKQKESCLQKIKALPDSVKQYLIKHADEALSFNWPALPASSFLEYRDNGNRIRYEKKQTERRNYLNALAIAEIISGDKKYMPQLLNGLWATLEESTWEIPAIVELQKAGADLPDPSEQVIGLVSAESAAMIANIQLMLAEQLDAYSPIINKRITFELHRRMLDPYMQRNDFWWMGFSGRPVNNWNAWINANVLQVALLTETNGNELSQLIHKIFKSADYFINQYPADGGCDEGPTYWSLAGGKLIKLLYLANSASDGKLSWAANTLLHNIGTYIYKTHIAGDYFVNFADASSKTIPNAESVYRFGEMFNDDSLKHFAAYLFSLKNKMPENNLVDFLAAADIFNELTTLKPDPMLISSAALEDIQVFTARSVAGSTSGLFMAVQGGHNAESHNHNDVGNFIVYANGEPVIVDAGVGTYTAQTFSNKRYEIWTMQSQWHNCPLINGVMQKDGRQYKASDVSFETTKNGVHVGMNIEQAYPSEAFVKKWNRQFLFDQKNNKLTLSENFQLEKITGKTSINFLSSCFIKTDVKGEIGFYNSKGNLMLTLKYIPGLMTASIEEKILDDEKLTNAWGNKLYRLSFTLNDRALKKGGCVFELLAP</sequence>
<dbReference type="Gene3D" id="1.50.10.100">
    <property type="entry name" value="Chondroitin AC/alginate lyase"/>
    <property type="match status" value="1"/>
</dbReference>
<dbReference type="Gene3D" id="2.70.98.70">
    <property type="match status" value="1"/>
</dbReference>
<dbReference type="PANTHER" id="PTHR39210">
    <property type="entry name" value="HEPARIN-SULFATE LYASE"/>
    <property type="match status" value="1"/>
</dbReference>
<dbReference type="STRING" id="1465490.SAMN05444277_109150"/>
<reference evidence="6 7" key="1">
    <citation type="submission" date="2016-10" db="EMBL/GenBank/DDBJ databases">
        <authorList>
            <person name="de Groot N.N."/>
        </authorList>
    </citation>
    <scope>NUCLEOTIDE SEQUENCE [LARGE SCALE GENOMIC DNA]</scope>
    <source>
        <strain evidence="6 7">DSM 28286</strain>
    </source>
</reference>
<protein>
    <submittedName>
        <fullName evidence="6">Heparinase II/III-like protein</fullName>
    </submittedName>
</protein>
<dbReference type="InterPro" id="IPR008929">
    <property type="entry name" value="Chondroitin_lyas"/>
</dbReference>
<dbReference type="RefSeq" id="WP_090660197.1">
    <property type="nucleotide sequence ID" value="NZ_FOXQ01000009.1"/>
</dbReference>
<name>A0A1I5XSL4_9BACT</name>
<dbReference type="Pfam" id="PF07940">
    <property type="entry name" value="Hepar_II_III_C"/>
    <property type="match status" value="1"/>
</dbReference>
<keyword evidence="4" id="KW-0456">Lyase</keyword>
<proteinExistence type="predicted"/>
<feature type="domain" description="Heparinase II/III-like C-terminal" evidence="5">
    <location>
        <begin position="436"/>
        <end position="563"/>
    </location>
</feature>
<evidence type="ECO:0000256" key="1">
    <source>
        <dbReference type="ARBA" id="ARBA00004418"/>
    </source>
</evidence>
<evidence type="ECO:0000313" key="6">
    <source>
        <dbReference type="EMBL" id="SFQ34910.1"/>
    </source>
</evidence>
<accession>A0A1I5XSL4</accession>
<evidence type="ECO:0000256" key="2">
    <source>
        <dbReference type="ARBA" id="ARBA00022729"/>
    </source>
</evidence>
<comment type="subcellular location">
    <subcellularLocation>
        <location evidence="1">Periplasm</location>
    </subcellularLocation>
</comment>
<gene>
    <name evidence="6" type="ORF">SAMN05444277_109150</name>
</gene>
<organism evidence="6 7">
    <name type="scientific">Parafilimonas terrae</name>
    <dbReference type="NCBI Taxonomy" id="1465490"/>
    <lineage>
        <taxon>Bacteria</taxon>
        <taxon>Pseudomonadati</taxon>
        <taxon>Bacteroidota</taxon>
        <taxon>Chitinophagia</taxon>
        <taxon>Chitinophagales</taxon>
        <taxon>Chitinophagaceae</taxon>
        <taxon>Parafilimonas</taxon>
    </lineage>
</organism>
<dbReference type="GO" id="GO:0016829">
    <property type="term" value="F:lyase activity"/>
    <property type="evidence" value="ECO:0007669"/>
    <property type="project" value="UniProtKB-KW"/>
</dbReference>
<keyword evidence="7" id="KW-1185">Reference proteome</keyword>
<dbReference type="EMBL" id="FOXQ01000009">
    <property type="protein sequence ID" value="SFQ34910.1"/>
    <property type="molecule type" value="Genomic_DNA"/>
</dbReference>
<dbReference type="PANTHER" id="PTHR39210:SF1">
    <property type="entry name" value="HEPARIN-SULFATE LYASE"/>
    <property type="match status" value="1"/>
</dbReference>
<dbReference type="InterPro" id="IPR012480">
    <property type="entry name" value="Hepar_II_III_C"/>
</dbReference>
<evidence type="ECO:0000259" key="5">
    <source>
        <dbReference type="Pfam" id="PF07940"/>
    </source>
</evidence>